<dbReference type="AlphaFoldDB" id="A0AAE1LQG0"/>
<evidence type="ECO:0000256" key="1">
    <source>
        <dbReference type="SAM" id="MobiDB-lite"/>
    </source>
</evidence>
<proteinExistence type="predicted"/>
<keyword evidence="3" id="KW-1185">Reference proteome</keyword>
<dbReference type="Proteomes" id="UP001219518">
    <property type="component" value="Unassembled WGS sequence"/>
</dbReference>
<evidence type="ECO:0000313" key="2">
    <source>
        <dbReference type="EMBL" id="KAK3926632.1"/>
    </source>
</evidence>
<dbReference type="EMBL" id="JAHWGI010001269">
    <property type="protein sequence ID" value="KAK3926632.1"/>
    <property type="molecule type" value="Genomic_DNA"/>
</dbReference>
<protein>
    <submittedName>
        <fullName evidence="2">Protein FAM243A</fullName>
    </submittedName>
</protein>
<name>A0AAE1LQG0_9NEOP</name>
<sequence length="159" mass="18052">MLAQTLAPVQAHACVADCHNARYVVDELAKELGHTVLRLPPYHRELNPIELIWGSLKGCVALNNTKFTMPAVEKLIHRAFESITPELWKSCVQHAARHQAGARGDRNRPHLGSDEDEVAERPWVPDNDRIFEQRLEEETVDEQEEALAEPLVEFPDFLS</sequence>
<reference evidence="2" key="1">
    <citation type="submission" date="2021-07" db="EMBL/GenBank/DDBJ databases">
        <authorList>
            <person name="Catto M.A."/>
            <person name="Jacobson A."/>
            <person name="Kennedy G."/>
            <person name="Labadie P."/>
            <person name="Hunt B.G."/>
            <person name="Srinivasan R."/>
        </authorList>
    </citation>
    <scope>NUCLEOTIDE SEQUENCE</scope>
    <source>
        <strain evidence="2">PL_HMW_Pooled</strain>
        <tissue evidence="2">Head</tissue>
    </source>
</reference>
<feature type="region of interest" description="Disordered" evidence="1">
    <location>
        <begin position="99"/>
        <end position="125"/>
    </location>
</feature>
<dbReference type="Gene3D" id="3.30.420.10">
    <property type="entry name" value="Ribonuclease H-like superfamily/Ribonuclease H"/>
    <property type="match status" value="1"/>
</dbReference>
<dbReference type="PANTHER" id="PTHR33939:SF1">
    <property type="entry name" value="DUF4371 DOMAIN-CONTAINING PROTEIN"/>
    <property type="match status" value="1"/>
</dbReference>
<gene>
    <name evidence="2" type="ORF">KUF71_014968</name>
</gene>
<dbReference type="InterPro" id="IPR036397">
    <property type="entry name" value="RNaseH_sf"/>
</dbReference>
<dbReference type="GO" id="GO:0003676">
    <property type="term" value="F:nucleic acid binding"/>
    <property type="evidence" value="ECO:0007669"/>
    <property type="project" value="InterPro"/>
</dbReference>
<accession>A0AAE1LQG0</accession>
<reference evidence="2" key="2">
    <citation type="journal article" date="2023" name="BMC Genomics">
        <title>Pest status, molecular evolution, and epigenetic factors derived from the genome assembly of Frankliniella fusca, a thysanopteran phytovirus vector.</title>
        <authorList>
            <person name="Catto M.A."/>
            <person name="Labadie P.E."/>
            <person name="Jacobson A.L."/>
            <person name="Kennedy G.G."/>
            <person name="Srinivasan R."/>
            <person name="Hunt B.G."/>
        </authorList>
    </citation>
    <scope>NUCLEOTIDE SEQUENCE</scope>
    <source>
        <strain evidence="2">PL_HMW_Pooled</strain>
    </source>
</reference>
<dbReference type="PANTHER" id="PTHR33939">
    <property type="entry name" value="PROTEIN CBG22215"/>
    <property type="match status" value="1"/>
</dbReference>
<organism evidence="2 3">
    <name type="scientific">Frankliniella fusca</name>
    <dbReference type="NCBI Taxonomy" id="407009"/>
    <lineage>
        <taxon>Eukaryota</taxon>
        <taxon>Metazoa</taxon>
        <taxon>Ecdysozoa</taxon>
        <taxon>Arthropoda</taxon>
        <taxon>Hexapoda</taxon>
        <taxon>Insecta</taxon>
        <taxon>Pterygota</taxon>
        <taxon>Neoptera</taxon>
        <taxon>Paraneoptera</taxon>
        <taxon>Thysanoptera</taxon>
        <taxon>Terebrantia</taxon>
        <taxon>Thripoidea</taxon>
        <taxon>Thripidae</taxon>
        <taxon>Frankliniella</taxon>
    </lineage>
</organism>
<feature type="compositionally biased region" description="Basic and acidic residues" evidence="1">
    <location>
        <begin position="103"/>
        <end position="113"/>
    </location>
</feature>
<comment type="caution">
    <text evidence="2">The sequence shown here is derived from an EMBL/GenBank/DDBJ whole genome shotgun (WGS) entry which is preliminary data.</text>
</comment>
<evidence type="ECO:0000313" key="3">
    <source>
        <dbReference type="Proteomes" id="UP001219518"/>
    </source>
</evidence>